<keyword evidence="4" id="KW-0119">Carbohydrate metabolism</keyword>
<dbReference type="AlphaFoldDB" id="A0A9D1F4L1"/>
<dbReference type="GO" id="GO:0045493">
    <property type="term" value="P:xylan catabolic process"/>
    <property type="evidence" value="ECO:0007669"/>
    <property type="project" value="UniProtKB-KW"/>
</dbReference>
<reference evidence="8" key="1">
    <citation type="submission" date="2020-10" db="EMBL/GenBank/DDBJ databases">
        <authorList>
            <person name="Gilroy R."/>
        </authorList>
    </citation>
    <scope>NUCLEOTIDE SEQUENCE</scope>
    <source>
        <strain evidence="8">CHK178-757</strain>
    </source>
</reference>
<dbReference type="PANTHER" id="PTHR43772:SF2">
    <property type="entry name" value="PUTATIVE (AFU_ORTHOLOGUE AFUA_2G04480)-RELATED"/>
    <property type="match status" value="1"/>
</dbReference>
<organism evidence="8 9">
    <name type="scientific">Candidatus Scybalocola faecigallinarum</name>
    <dbReference type="NCBI Taxonomy" id="2840941"/>
    <lineage>
        <taxon>Bacteria</taxon>
        <taxon>Bacillati</taxon>
        <taxon>Bacillota</taxon>
        <taxon>Clostridia</taxon>
        <taxon>Lachnospirales</taxon>
        <taxon>Lachnospiraceae</taxon>
        <taxon>Lachnospiraceae incertae sedis</taxon>
        <taxon>Candidatus Scybalocola (ex Gilroy et al. 2021)</taxon>
    </lineage>
</organism>
<evidence type="ECO:0000313" key="8">
    <source>
        <dbReference type="EMBL" id="HIS47244.1"/>
    </source>
</evidence>
<sequence>MEKFINQRNPILPLKYHIPDSEGHVMPDGRLYIYGSCDEREDVYCSDKYYVVSTKDMKEWTIHDISLKGQDIPWFNDPDAPKYPGIDWSRPTPFIQKMLADAAAGGKDMKAEFEKEAQTKKPPLLFAPDCIEKDGTYYLYFCMPDDSEGVAVSDRPEGPFKHPVQLPCGGIDPAVFMDDDGQVYYYWGQLFSHGVPLNPDMESFDPEKVVDDLVTEEVHYFHEGSSMRKIGDTYYYVYANMERGKPTSLGYATSSCPLGPFTYRGIIIDNDGCDPESWNNHGSIECVDGQWYVFYHRCSRGSQQHRRLCIEPITILPDGSIPEVKMTSQGIGQPFAPGETIMGYEACGLTGSVFIGTDEVYGEKLTHISDGDTAVFRYVKSNDGWSRARLRVSGTGRIQIWLGDKKAGTVSLSPDSPDAGDVCQVPDGTGVREVCAALDGPGGEYELKLVFDNPCGLEVISVTLE</sequence>
<accession>A0A9D1F4L1</accession>
<evidence type="ECO:0000313" key="9">
    <source>
        <dbReference type="Proteomes" id="UP000823927"/>
    </source>
</evidence>
<proteinExistence type="inferred from homology"/>
<dbReference type="CDD" id="cd18620">
    <property type="entry name" value="GH43_XylA-like"/>
    <property type="match status" value="1"/>
</dbReference>
<evidence type="ECO:0000256" key="6">
    <source>
        <dbReference type="PIRSR" id="PIRSR606710-2"/>
    </source>
</evidence>
<keyword evidence="5 7" id="KW-0326">Glycosidase</keyword>
<dbReference type="Proteomes" id="UP000823927">
    <property type="component" value="Unassembled WGS sequence"/>
</dbReference>
<dbReference type="SUPFAM" id="SSF75005">
    <property type="entry name" value="Arabinanase/levansucrase/invertase"/>
    <property type="match status" value="1"/>
</dbReference>
<evidence type="ECO:0000256" key="7">
    <source>
        <dbReference type="RuleBase" id="RU361187"/>
    </source>
</evidence>
<dbReference type="InterPro" id="IPR006710">
    <property type="entry name" value="Glyco_hydro_43"/>
</dbReference>
<evidence type="ECO:0000256" key="2">
    <source>
        <dbReference type="ARBA" id="ARBA00022651"/>
    </source>
</evidence>
<evidence type="ECO:0000256" key="3">
    <source>
        <dbReference type="ARBA" id="ARBA00022801"/>
    </source>
</evidence>
<dbReference type="PANTHER" id="PTHR43772">
    <property type="entry name" value="ENDO-1,4-BETA-XYLANASE"/>
    <property type="match status" value="1"/>
</dbReference>
<evidence type="ECO:0000256" key="1">
    <source>
        <dbReference type="ARBA" id="ARBA00009865"/>
    </source>
</evidence>
<keyword evidence="2" id="KW-0858">Xylan degradation</keyword>
<dbReference type="InterPro" id="IPR023296">
    <property type="entry name" value="Glyco_hydro_beta-prop_sf"/>
</dbReference>
<protein>
    <submittedName>
        <fullName evidence="8">Family 43 glycosylhydrolase</fullName>
    </submittedName>
</protein>
<keyword evidence="3 7" id="KW-0378">Hydrolase</keyword>
<feature type="site" description="Important for catalytic activity, responsible for pKa modulation of the active site Glu and correct orientation of both the proton donor and substrate" evidence="6">
    <location>
        <position position="172"/>
    </location>
</feature>
<evidence type="ECO:0000256" key="4">
    <source>
        <dbReference type="ARBA" id="ARBA00023277"/>
    </source>
</evidence>
<name>A0A9D1F4L1_9FIRM</name>
<evidence type="ECO:0000256" key="5">
    <source>
        <dbReference type="ARBA" id="ARBA00023295"/>
    </source>
</evidence>
<dbReference type="InterPro" id="IPR052176">
    <property type="entry name" value="Glycosyl_Hydrlase_43_Enz"/>
</dbReference>
<dbReference type="Gene3D" id="2.115.10.20">
    <property type="entry name" value="Glycosyl hydrolase domain, family 43"/>
    <property type="match status" value="1"/>
</dbReference>
<reference evidence="8" key="2">
    <citation type="journal article" date="2021" name="PeerJ">
        <title>Extensive microbial diversity within the chicken gut microbiome revealed by metagenomics and culture.</title>
        <authorList>
            <person name="Gilroy R."/>
            <person name="Ravi A."/>
            <person name="Getino M."/>
            <person name="Pursley I."/>
            <person name="Horton D.L."/>
            <person name="Alikhan N.F."/>
            <person name="Baker D."/>
            <person name="Gharbi K."/>
            <person name="Hall N."/>
            <person name="Watson M."/>
            <person name="Adriaenssens E.M."/>
            <person name="Foster-Nyarko E."/>
            <person name="Jarju S."/>
            <person name="Secka A."/>
            <person name="Antonio M."/>
            <person name="Oren A."/>
            <person name="Chaudhuri R.R."/>
            <person name="La Ragione R."/>
            <person name="Hildebrand F."/>
            <person name="Pallen M.J."/>
        </authorList>
    </citation>
    <scope>NUCLEOTIDE SEQUENCE</scope>
    <source>
        <strain evidence="8">CHK178-757</strain>
    </source>
</reference>
<dbReference type="Pfam" id="PF04616">
    <property type="entry name" value="Glyco_hydro_43"/>
    <property type="match status" value="1"/>
</dbReference>
<dbReference type="EMBL" id="DVIT01000026">
    <property type="protein sequence ID" value="HIS47244.1"/>
    <property type="molecule type" value="Genomic_DNA"/>
</dbReference>
<keyword evidence="2" id="KW-0624">Polysaccharide degradation</keyword>
<comment type="caution">
    <text evidence="8">The sequence shown here is derived from an EMBL/GenBank/DDBJ whole genome shotgun (WGS) entry which is preliminary data.</text>
</comment>
<gene>
    <name evidence="8" type="ORF">IAB46_06750</name>
</gene>
<comment type="similarity">
    <text evidence="1 7">Belongs to the glycosyl hydrolase 43 family.</text>
</comment>
<dbReference type="GO" id="GO:0004553">
    <property type="term" value="F:hydrolase activity, hydrolyzing O-glycosyl compounds"/>
    <property type="evidence" value="ECO:0007669"/>
    <property type="project" value="InterPro"/>
</dbReference>